<dbReference type="Proteomes" id="UP000006175">
    <property type="component" value="Chromosome"/>
</dbReference>
<evidence type="ECO:0000313" key="1">
    <source>
        <dbReference type="EMBL" id="AFL66300.1"/>
    </source>
</evidence>
<dbReference type="HOGENOM" id="CLU_1665416_0_0_2"/>
<reference evidence="1 2" key="1">
    <citation type="journal article" date="2012" name="J. Bacteriol.">
        <title>Complete Genome Sequence of Desulfurococcus fermentans, a Hyperthermophilic Cellulolytic Crenarchaeon Isolated from a Freshwater Hot Spring in Kamchatka, Russia.</title>
        <authorList>
            <person name="Susanti D."/>
            <person name="Johnson E.F."/>
            <person name="Rodriguez J.R."/>
            <person name="Anderson I."/>
            <person name="Perevalova A.A."/>
            <person name="Kyrpides N."/>
            <person name="Lucas S."/>
            <person name="Han J."/>
            <person name="Lapidus A."/>
            <person name="Cheng J.F."/>
            <person name="Goodwin L."/>
            <person name="Pitluck S."/>
            <person name="Mavrommatis K."/>
            <person name="Peters L."/>
            <person name="Land M.L."/>
            <person name="Hauser L."/>
            <person name="Gopalan V."/>
            <person name="Chan P.P."/>
            <person name="Lowe T.M."/>
            <person name="Atomi H."/>
            <person name="Bonch-Osmolovskaya E.A."/>
            <person name="Woyke T."/>
            <person name="Mukhopadhyay B."/>
        </authorList>
    </citation>
    <scope>NUCLEOTIDE SEQUENCE [LARGE SCALE GENOMIC DNA]</scope>
    <source>
        <strain evidence="1 2">DSM 16532</strain>
    </source>
</reference>
<dbReference type="eggNOG" id="arCOG08841">
    <property type="taxonomic scope" value="Archaea"/>
</dbReference>
<sequence length="158" mass="17442">MRDSTMSADSIKKRLEDGKILVGFIHESILAGDFIAVNGGFSVEIATGKTVVLHGRGRVWLLIGETCIAISEKGAIIIDHLYCEKALLIGIQYPVIARYVKTLEAYTRRVHIGELNSGKWVASSMSNVDKVSVATALFMDPHSHISEIEYMDSIHYGY</sequence>
<gene>
    <name evidence="1" type="ORF">Desfe_0390</name>
</gene>
<evidence type="ECO:0000313" key="2">
    <source>
        <dbReference type="Proteomes" id="UP000006175"/>
    </source>
</evidence>
<name>I3XQS6_DESAM</name>
<dbReference type="KEGG" id="dfd:Desfe_0390"/>
<proteinExistence type="predicted"/>
<accession>I3XQS6</accession>
<dbReference type="EMBL" id="CP003321">
    <property type="protein sequence ID" value="AFL66300.1"/>
    <property type="molecule type" value="Genomic_DNA"/>
</dbReference>
<dbReference type="AlphaFoldDB" id="I3XQS6"/>
<keyword evidence="2" id="KW-1185">Reference proteome</keyword>
<organism evidence="1 2">
    <name type="scientific">Desulfurococcus amylolyticus DSM 16532</name>
    <dbReference type="NCBI Taxonomy" id="768672"/>
    <lineage>
        <taxon>Archaea</taxon>
        <taxon>Thermoproteota</taxon>
        <taxon>Thermoprotei</taxon>
        <taxon>Desulfurococcales</taxon>
        <taxon>Desulfurococcaceae</taxon>
        <taxon>Desulfurococcus</taxon>
    </lineage>
</organism>
<protein>
    <submittedName>
        <fullName evidence="1">Uncharacterized protein</fullName>
    </submittedName>
</protein>